<evidence type="ECO:0000256" key="1">
    <source>
        <dbReference type="SAM" id="MobiDB-lite"/>
    </source>
</evidence>
<feature type="compositionally biased region" description="Low complexity" evidence="1">
    <location>
        <begin position="1"/>
        <end position="12"/>
    </location>
</feature>
<dbReference type="EMBL" id="CAJNNV010025501">
    <property type="protein sequence ID" value="CAE8614791.1"/>
    <property type="molecule type" value="Genomic_DNA"/>
</dbReference>
<accession>A0A813FM22</accession>
<reference evidence="2" key="1">
    <citation type="submission" date="2021-02" db="EMBL/GenBank/DDBJ databases">
        <authorList>
            <person name="Dougan E. K."/>
            <person name="Rhodes N."/>
            <person name="Thang M."/>
            <person name="Chan C."/>
        </authorList>
    </citation>
    <scope>NUCLEOTIDE SEQUENCE</scope>
</reference>
<organism evidence="2 3">
    <name type="scientific">Polarella glacialis</name>
    <name type="common">Dinoflagellate</name>
    <dbReference type="NCBI Taxonomy" id="89957"/>
    <lineage>
        <taxon>Eukaryota</taxon>
        <taxon>Sar</taxon>
        <taxon>Alveolata</taxon>
        <taxon>Dinophyceae</taxon>
        <taxon>Suessiales</taxon>
        <taxon>Suessiaceae</taxon>
        <taxon>Polarella</taxon>
    </lineage>
</organism>
<evidence type="ECO:0000313" key="2">
    <source>
        <dbReference type="EMBL" id="CAE8614791.1"/>
    </source>
</evidence>
<feature type="non-terminal residue" evidence="2">
    <location>
        <position position="227"/>
    </location>
</feature>
<protein>
    <recommendedName>
        <fullName evidence="4">WW domain-containing protein</fullName>
    </recommendedName>
</protein>
<dbReference type="AlphaFoldDB" id="A0A813FM22"/>
<keyword evidence="3" id="KW-1185">Reference proteome</keyword>
<name>A0A813FM22_POLGL</name>
<feature type="region of interest" description="Disordered" evidence="1">
    <location>
        <begin position="1"/>
        <end position="22"/>
    </location>
</feature>
<sequence>NNNNNDNNNSNNNKEKEKGPEERAQLVRNHLLQVHEQALASLQGWNGPYPADTGQSYYYNEGLQVSTWISPIERWECELAIRHSVLRRCLLAGHPGMEDMLNPSRDKDPNDILHVPSLRLPLGLARREEDGPYSARSFYTARESSRSACSARSLGGASCGDASPPVRRRKSPAQVDLVLEEMPGDGRGAPARAGGDDDSDLEVTFGCSSPIKMPLHVASPMASDASP</sequence>
<evidence type="ECO:0008006" key="4">
    <source>
        <dbReference type="Google" id="ProtNLM"/>
    </source>
</evidence>
<gene>
    <name evidence="2" type="ORF">PGLA1383_LOCUS32513</name>
</gene>
<proteinExistence type="predicted"/>
<feature type="compositionally biased region" description="Basic and acidic residues" evidence="1">
    <location>
        <begin position="13"/>
        <end position="22"/>
    </location>
</feature>
<comment type="caution">
    <text evidence="2">The sequence shown here is derived from an EMBL/GenBank/DDBJ whole genome shotgun (WGS) entry which is preliminary data.</text>
</comment>
<evidence type="ECO:0000313" key="3">
    <source>
        <dbReference type="Proteomes" id="UP000654075"/>
    </source>
</evidence>
<feature type="compositionally biased region" description="Low complexity" evidence="1">
    <location>
        <begin position="150"/>
        <end position="160"/>
    </location>
</feature>
<dbReference type="Proteomes" id="UP000654075">
    <property type="component" value="Unassembled WGS sequence"/>
</dbReference>
<feature type="region of interest" description="Disordered" evidence="1">
    <location>
        <begin position="150"/>
        <end position="206"/>
    </location>
</feature>